<protein>
    <submittedName>
        <fullName evidence="3">DUF4397 domain-containing protein</fullName>
    </submittedName>
</protein>
<reference evidence="3 4" key="1">
    <citation type="submission" date="2019-02" db="EMBL/GenBank/DDBJ databases">
        <title>Pedobacter sp. RP-1-14 sp. nov., isolated from Arctic soil.</title>
        <authorList>
            <person name="Dahal R.H."/>
        </authorList>
    </citation>
    <scope>NUCLEOTIDE SEQUENCE [LARGE SCALE GENOMIC DNA]</scope>
    <source>
        <strain evidence="3 4">RP-1-14</strain>
    </source>
</reference>
<dbReference type="InterPro" id="IPR025510">
    <property type="entry name" value="DUF4397"/>
</dbReference>
<dbReference type="RefSeq" id="WP_131593385.1">
    <property type="nucleotide sequence ID" value="NZ_SJSL01000001.1"/>
</dbReference>
<evidence type="ECO:0000313" key="3">
    <source>
        <dbReference type="EMBL" id="TCD03103.1"/>
    </source>
</evidence>
<dbReference type="PROSITE" id="PS51257">
    <property type="entry name" value="PROKAR_LIPOPROTEIN"/>
    <property type="match status" value="1"/>
</dbReference>
<dbReference type="Pfam" id="PF14344">
    <property type="entry name" value="DUF4397"/>
    <property type="match status" value="1"/>
</dbReference>
<accession>A0A4R0NT56</accession>
<feature type="chain" id="PRO_5020439544" evidence="1">
    <location>
        <begin position="29"/>
        <end position="233"/>
    </location>
</feature>
<organism evidence="3 4">
    <name type="scientific">Pedobacter psychroterrae</name>
    <dbReference type="NCBI Taxonomy" id="2530453"/>
    <lineage>
        <taxon>Bacteria</taxon>
        <taxon>Pseudomonadati</taxon>
        <taxon>Bacteroidota</taxon>
        <taxon>Sphingobacteriia</taxon>
        <taxon>Sphingobacteriales</taxon>
        <taxon>Sphingobacteriaceae</taxon>
        <taxon>Pedobacter</taxon>
    </lineage>
</organism>
<feature type="signal peptide" evidence="1">
    <location>
        <begin position="1"/>
        <end position="28"/>
    </location>
</feature>
<evidence type="ECO:0000259" key="2">
    <source>
        <dbReference type="Pfam" id="PF14344"/>
    </source>
</evidence>
<proteinExistence type="predicted"/>
<dbReference type="AlphaFoldDB" id="A0A4R0NT56"/>
<sequence>MKITNNFKSITKTFIAVLALSMALVACKKDDPQPQQISGLKVINAFADTLSLDFVIDQTIINTNPFKYNVKSAYLNLYPGTRTIGIAKRKANKFLASQSFPLVQGKGYSFFVLDTLSTNTKKFLLIEDDLSAPATDKAKVRFINLSKDAPALNLGIQGKDTDLFTNKAFYEYTAFSAVDPGESVTFNIKENTTVKATLPNVKIEKGKTYTIYAKGLKDATIDSLKFRGDIYTH</sequence>
<dbReference type="EMBL" id="SJSL01000001">
    <property type="protein sequence ID" value="TCD03103.1"/>
    <property type="molecule type" value="Genomic_DNA"/>
</dbReference>
<comment type="caution">
    <text evidence="3">The sequence shown here is derived from an EMBL/GenBank/DDBJ whole genome shotgun (WGS) entry which is preliminary data.</text>
</comment>
<keyword evidence="4" id="KW-1185">Reference proteome</keyword>
<dbReference type="OrthoDB" id="9792011at2"/>
<evidence type="ECO:0000313" key="4">
    <source>
        <dbReference type="Proteomes" id="UP000293347"/>
    </source>
</evidence>
<evidence type="ECO:0000256" key="1">
    <source>
        <dbReference type="SAM" id="SignalP"/>
    </source>
</evidence>
<gene>
    <name evidence="3" type="ORF">EZ437_03755</name>
</gene>
<feature type="domain" description="DUF4397" evidence="2">
    <location>
        <begin position="39"/>
        <end position="154"/>
    </location>
</feature>
<keyword evidence="1" id="KW-0732">Signal</keyword>
<name>A0A4R0NT56_9SPHI</name>
<dbReference type="Proteomes" id="UP000293347">
    <property type="component" value="Unassembled WGS sequence"/>
</dbReference>